<evidence type="ECO:0000256" key="1">
    <source>
        <dbReference type="SAM" id="Phobius"/>
    </source>
</evidence>
<dbReference type="Proteomes" id="UP000663866">
    <property type="component" value="Unassembled WGS sequence"/>
</dbReference>
<keyword evidence="3" id="KW-1185">Reference proteome</keyword>
<feature type="transmembrane region" description="Helical" evidence="1">
    <location>
        <begin position="64"/>
        <end position="82"/>
    </location>
</feature>
<sequence>MNNNLTLKTPTIPMYNSMKDSVYIPRANITAACNVLLTITLTIERLVSIRWPMEKQCLFNSNRILITLVICFLFPAFAYKIGACSNLTVTSTVETKAYKYFGVNYLLLSTLHTAGKKLKAQRKCSESIILVSSTACLQSIMVIREVFRTEINTI</sequence>
<evidence type="ECO:0000313" key="3">
    <source>
        <dbReference type="Proteomes" id="UP000663866"/>
    </source>
</evidence>
<organism evidence="2 3">
    <name type="scientific">Rotaria magnacalcarata</name>
    <dbReference type="NCBI Taxonomy" id="392030"/>
    <lineage>
        <taxon>Eukaryota</taxon>
        <taxon>Metazoa</taxon>
        <taxon>Spiralia</taxon>
        <taxon>Gnathifera</taxon>
        <taxon>Rotifera</taxon>
        <taxon>Eurotatoria</taxon>
        <taxon>Bdelloidea</taxon>
        <taxon>Philodinida</taxon>
        <taxon>Philodinidae</taxon>
        <taxon>Rotaria</taxon>
    </lineage>
</organism>
<gene>
    <name evidence="2" type="ORF">OVN521_LOCUS19707</name>
</gene>
<dbReference type="AlphaFoldDB" id="A0A819SZU3"/>
<keyword evidence="1" id="KW-0812">Transmembrane</keyword>
<reference evidence="2" key="1">
    <citation type="submission" date="2021-02" db="EMBL/GenBank/DDBJ databases">
        <authorList>
            <person name="Nowell W R."/>
        </authorList>
    </citation>
    <scope>NUCLEOTIDE SEQUENCE</scope>
</reference>
<name>A0A819SZU3_9BILA</name>
<dbReference type="EMBL" id="CAJOBG010003767">
    <property type="protein sequence ID" value="CAF4079910.1"/>
    <property type="molecule type" value="Genomic_DNA"/>
</dbReference>
<comment type="caution">
    <text evidence="2">The sequence shown here is derived from an EMBL/GenBank/DDBJ whole genome shotgun (WGS) entry which is preliminary data.</text>
</comment>
<protein>
    <submittedName>
        <fullName evidence="2">Uncharacterized protein</fullName>
    </submittedName>
</protein>
<feature type="transmembrane region" description="Helical" evidence="1">
    <location>
        <begin position="23"/>
        <end position="43"/>
    </location>
</feature>
<evidence type="ECO:0000313" key="2">
    <source>
        <dbReference type="EMBL" id="CAF4079910.1"/>
    </source>
</evidence>
<proteinExistence type="predicted"/>
<accession>A0A819SZU3</accession>
<keyword evidence="1" id="KW-0472">Membrane</keyword>
<keyword evidence="1" id="KW-1133">Transmembrane helix</keyword>